<dbReference type="AlphaFoldDB" id="A0A101NFX8"/>
<organism evidence="1 2">
    <name type="scientific">Streptomyces cellostaticus</name>
    <dbReference type="NCBI Taxonomy" id="67285"/>
    <lineage>
        <taxon>Bacteria</taxon>
        <taxon>Bacillati</taxon>
        <taxon>Actinomycetota</taxon>
        <taxon>Actinomycetes</taxon>
        <taxon>Kitasatosporales</taxon>
        <taxon>Streptomycetaceae</taxon>
        <taxon>Streptomyces</taxon>
    </lineage>
</organism>
<evidence type="ECO:0000313" key="2">
    <source>
        <dbReference type="Proteomes" id="UP000054241"/>
    </source>
</evidence>
<keyword evidence="2" id="KW-1185">Reference proteome</keyword>
<dbReference type="EMBL" id="LMWL01000061">
    <property type="protein sequence ID" value="KUM92563.1"/>
    <property type="molecule type" value="Genomic_DNA"/>
</dbReference>
<accession>A0A101NFX8</accession>
<evidence type="ECO:0000313" key="1">
    <source>
        <dbReference type="EMBL" id="KUM92563.1"/>
    </source>
</evidence>
<dbReference type="RefSeq" id="WP_067005405.1">
    <property type="nucleotide sequence ID" value="NZ_BNDU01000012.1"/>
</dbReference>
<protein>
    <submittedName>
        <fullName evidence="1">Uncharacterized protein</fullName>
    </submittedName>
</protein>
<reference evidence="1 2" key="1">
    <citation type="submission" date="2015-10" db="EMBL/GenBank/DDBJ databases">
        <title>Draft genome sequence of Streptomyces cellostaticus DSM 40189, type strain for the species Streptomyces cellostaticus.</title>
        <authorList>
            <person name="Ruckert C."/>
            <person name="Winkler A."/>
            <person name="Kalinowski J."/>
            <person name="Kampfer P."/>
            <person name="Glaeser S."/>
        </authorList>
    </citation>
    <scope>NUCLEOTIDE SEQUENCE [LARGE SCALE GENOMIC DNA]</scope>
    <source>
        <strain evidence="1 2">DSM 40189</strain>
    </source>
</reference>
<comment type="caution">
    <text evidence="1">The sequence shown here is derived from an EMBL/GenBank/DDBJ whole genome shotgun (WGS) entry which is preliminary data.</text>
</comment>
<name>A0A101NFX8_9ACTN</name>
<proteinExistence type="predicted"/>
<dbReference type="Proteomes" id="UP000054241">
    <property type="component" value="Unassembled WGS sequence"/>
</dbReference>
<gene>
    <name evidence="1" type="ORF">AQI88_30770</name>
</gene>
<sequence length="74" mass="7860">MKSLTAEAGASAKAAQQVAAARGLRVVGAVQLRIAGQADHCPCGGVRCDFRRGLDLRLLIADSEQRLAFPTRLR</sequence>